<proteinExistence type="predicted"/>
<reference evidence="3" key="1">
    <citation type="journal article" date="2020" name="Stud. Mycol.">
        <title>101 Dothideomycetes genomes: a test case for predicting lifestyles and emergence of pathogens.</title>
        <authorList>
            <person name="Haridas S."/>
            <person name="Albert R."/>
            <person name="Binder M."/>
            <person name="Bloem J."/>
            <person name="Labutti K."/>
            <person name="Salamov A."/>
            <person name="Andreopoulos B."/>
            <person name="Baker S."/>
            <person name="Barry K."/>
            <person name="Bills G."/>
            <person name="Bluhm B."/>
            <person name="Cannon C."/>
            <person name="Castanera R."/>
            <person name="Culley D."/>
            <person name="Daum C."/>
            <person name="Ezra D."/>
            <person name="Gonzalez J."/>
            <person name="Henrissat B."/>
            <person name="Kuo A."/>
            <person name="Liang C."/>
            <person name="Lipzen A."/>
            <person name="Lutzoni F."/>
            <person name="Magnuson J."/>
            <person name="Mondo S."/>
            <person name="Nolan M."/>
            <person name="Ohm R."/>
            <person name="Pangilinan J."/>
            <person name="Park H.-J."/>
            <person name="Ramirez L."/>
            <person name="Alfaro M."/>
            <person name="Sun H."/>
            <person name="Tritt A."/>
            <person name="Yoshinaga Y."/>
            <person name="Zwiers L.-H."/>
            <person name="Turgeon B."/>
            <person name="Goodwin S."/>
            <person name="Spatafora J."/>
            <person name="Crous P."/>
            <person name="Grigoriev I."/>
        </authorList>
    </citation>
    <scope>NUCLEOTIDE SEQUENCE</scope>
    <source>
        <strain evidence="3">CBS 269.34</strain>
    </source>
</reference>
<keyword evidence="2" id="KW-0812">Transmembrane</keyword>
<protein>
    <submittedName>
        <fullName evidence="3">Uncharacterized protein</fullName>
    </submittedName>
</protein>
<sequence length="146" mass="16748">MGWPDRASPACRARPSADSWHAKNPSQATRATQFRGEPFRTTRMEQVRRTRSRYLSHAGALERLTVRRKRLPMMRAARRQGLQEPLDGLLGHVFANRSYSLFFFASFLPCGAGAWLAFQQAWVPRRQSRACCGLFLEYVLFLRGTS</sequence>
<keyword evidence="2" id="KW-1133">Transmembrane helix</keyword>
<keyword evidence="4" id="KW-1185">Reference proteome</keyword>
<dbReference type="EMBL" id="MU004191">
    <property type="protein sequence ID" value="KAF2493869.1"/>
    <property type="molecule type" value="Genomic_DNA"/>
</dbReference>
<accession>A0A6A6QP13</accession>
<feature type="compositionally biased region" description="Low complexity" evidence="1">
    <location>
        <begin position="1"/>
        <end position="19"/>
    </location>
</feature>
<dbReference type="AlphaFoldDB" id="A0A6A6QP13"/>
<organism evidence="3 4">
    <name type="scientific">Lophium mytilinum</name>
    <dbReference type="NCBI Taxonomy" id="390894"/>
    <lineage>
        <taxon>Eukaryota</taxon>
        <taxon>Fungi</taxon>
        <taxon>Dikarya</taxon>
        <taxon>Ascomycota</taxon>
        <taxon>Pezizomycotina</taxon>
        <taxon>Dothideomycetes</taxon>
        <taxon>Pleosporomycetidae</taxon>
        <taxon>Mytilinidiales</taxon>
        <taxon>Mytilinidiaceae</taxon>
        <taxon>Lophium</taxon>
    </lineage>
</organism>
<evidence type="ECO:0000313" key="4">
    <source>
        <dbReference type="Proteomes" id="UP000799750"/>
    </source>
</evidence>
<evidence type="ECO:0000256" key="2">
    <source>
        <dbReference type="SAM" id="Phobius"/>
    </source>
</evidence>
<gene>
    <name evidence="3" type="ORF">BU16DRAFT_58222</name>
</gene>
<feature type="transmembrane region" description="Helical" evidence="2">
    <location>
        <begin position="99"/>
        <end position="118"/>
    </location>
</feature>
<name>A0A6A6QP13_9PEZI</name>
<dbReference type="Proteomes" id="UP000799750">
    <property type="component" value="Unassembled WGS sequence"/>
</dbReference>
<keyword evidence="2" id="KW-0472">Membrane</keyword>
<evidence type="ECO:0000256" key="1">
    <source>
        <dbReference type="SAM" id="MobiDB-lite"/>
    </source>
</evidence>
<evidence type="ECO:0000313" key="3">
    <source>
        <dbReference type="EMBL" id="KAF2493869.1"/>
    </source>
</evidence>
<feature type="region of interest" description="Disordered" evidence="1">
    <location>
        <begin position="1"/>
        <end position="31"/>
    </location>
</feature>